<dbReference type="InterPro" id="IPR017850">
    <property type="entry name" value="Alkaline_phosphatase_core_sf"/>
</dbReference>
<evidence type="ECO:0000256" key="2">
    <source>
        <dbReference type="ARBA" id="ARBA00008779"/>
    </source>
</evidence>
<keyword evidence="4" id="KW-0378">Hydrolase</keyword>
<dbReference type="InterPro" id="IPR000917">
    <property type="entry name" value="Sulfatase_N"/>
</dbReference>
<feature type="domain" description="Sulfatase N-terminal" evidence="9">
    <location>
        <begin position="122"/>
        <end position="453"/>
    </location>
</feature>
<evidence type="ECO:0000256" key="6">
    <source>
        <dbReference type="SAM" id="Coils"/>
    </source>
</evidence>
<feature type="region of interest" description="Disordered" evidence="7">
    <location>
        <begin position="718"/>
        <end position="767"/>
    </location>
</feature>
<protein>
    <recommendedName>
        <fullName evidence="9">Sulfatase N-terminal domain-containing protein</fullName>
    </recommendedName>
</protein>
<feature type="compositionally biased region" description="Basic and acidic residues" evidence="7">
    <location>
        <begin position="868"/>
        <end position="888"/>
    </location>
</feature>
<feature type="coiled-coil region" evidence="6">
    <location>
        <begin position="774"/>
        <end position="811"/>
    </location>
</feature>
<keyword evidence="6" id="KW-0175">Coiled coil</keyword>
<evidence type="ECO:0000259" key="9">
    <source>
        <dbReference type="Pfam" id="PF00884"/>
    </source>
</evidence>
<dbReference type="Proteomes" id="UP001321473">
    <property type="component" value="Unassembled WGS sequence"/>
</dbReference>
<dbReference type="GO" id="GO:0005539">
    <property type="term" value="F:glycosaminoglycan binding"/>
    <property type="evidence" value="ECO:0007669"/>
    <property type="project" value="TreeGrafter"/>
</dbReference>
<dbReference type="GO" id="GO:0008449">
    <property type="term" value="F:N-acetylglucosamine-6-sulfatase activity"/>
    <property type="evidence" value="ECO:0007669"/>
    <property type="project" value="TreeGrafter"/>
</dbReference>
<proteinExistence type="inferred from homology"/>
<dbReference type="Gene3D" id="3.40.720.10">
    <property type="entry name" value="Alkaline Phosphatase, subunit A"/>
    <property type="match status" value="1"/>
</dbReference>
<evidence type="ECO:0000313" key="10">
    <source>
        <dbReference type="EMBL" id="KAK8785195.1"/>
    </source>
</evidence>
<comment type="similarity">
    <text evidence="2">Belongs to the sulfatase family.</text>
</comment>
<feature type="region of interest" description="Disordered" evidence="7">
    <location>
        <begin position="868"/>
        <end position="893"/>
    </location>
</feature>
<name>A0AAQ4FEQ3_AMBAM</name>
<evidence type="ECO:0000256" key="1">
    <source>
        <dbReference type="ARBA" id="ARBA00001913"/>
    </source>
</evidence>
<evidence type="ECO:0000256" key="8">
    <source>
        <dbReference type="SAM" id="SignalP"/>
    </source>
</evidence>
<evidence type="ECO:0000313" key="11">
    <source>
        <dbReference type="Proteomes" id="UP001321473"/>
    </source>
</evidence>
<dbReference type="CDD" id="cd16147">
    <property type="entry name" value="G6S"/>
    <property type="match status" value="1"/>
</dbReference>
<organism evidence="10 11">
    <name type="scientific">Amblyomma americanum</name>
    <name type="common">Lone star tick</name>
    <dbReference type="NCBI Taxonomy" id="6943"/>
    <lineage>
        <taxon>Eukaryota</taxon>
        <taxon>Metazoa</taxon>
        <taxon>Ecdysozoa</taxon>
        <taxon>Arthropoda</taxon>
        <taxon>Chelicerata</taxon>
        <taxon>Arachnida</taxon>
        <taxon>Acari</taxon>
        <taxon>Parasitiformes</taxon>
        <taxon>Ixodida</taxon>
        <taxon>Ixodoidea</taxon>
        <taxon>Ixodidae</taxon>
        <taxon>Amblyomminae</taxon>
        <taxon>Amblyomma</taxon>
    </lineage>
</organism>
<feature type="chain" id="PRO_5042828402" description="Sulfatase N-terminal domain-containing protein" evidence="8">
    <location>
        <begin position="23"/>
        <end position="1038"/>
    </location>
</feature>
<dbReference type="Pfam" id="PF00884">
    <property type="entry name" value="Sulfatase"/>
    <property type="match status" value="1"/>
</dbReference>
<comment type="caution">
    <text evidence="10">The sequence shown here is derived from an EMBL/GenBank/DDBJ whole genome shotgun (WGS) entry which is preliminary data.</text>
</comment>
<evidence type="ECO:0000256" key="4">
    <source>
        <dbReference type="ARBA" id="ARBA00022801"/>
    </source>
</evidence>
<dbReference type="PROSITE" id="PS00523">
    <property type="entry name" value="SULFATASE_1"/>
    <property type="match status" value="1"/>
</dbReference>
<dbReference type="FunFam" id="3.40.720.10:FF:000050">
    <property type="entry name" value="Extracellular sulfatase SULF-1"/>
    <property type="match status" value="1"/>
</dbReference>
<dbReference type="AlphaFoldDB" id="A0AAQ4FEQ3"/>
<accession>A0AAQ4FEQ3</accession>
<sequence>MLCISSLHQLTLIILSTPFVLSGYPSMTKSWTQQEATVIIICFIAVIATMSAGKKITSQPSKGQERSRTSEQVSPHAKHSPATSAYDRPSAVWRNATFAVPTTPALRKRPPKQNLLPREKKPNIILILTDDQDIELGSMGFMPKTQEILGEGGAHFPQAYVSTPMCCPSRSSMLTGLYAHNHHVLTNSDNCSSPQWQQEFESRSFATYLSAAGYRTAYFGKYLNEYNGNHIPTGWREWAALVRNSRFYNYTINVNGHKRKHGLDYTRDYYPDLVTNDSVAFLRQSKQLFPNRPVMMVVSYPSPHGPEDSAPQYQHLFHNVTTHRTPSWNYAPNLDKQWLLRYTGQMEPIHIKFTDMLHTKRLQTLQTVDDAVEKLYNELLNLGELNNTYIFYTSDHGYHLGQFGLVKGKSMPFEFDIRVPFYVRGPRVPASTRLKDIVLNIDLAPTFLDIAGVDIPEHMDGKSIFPILEDAFNAVRNGHRRTEIKRRKAWRDSFLIERGKVSKEHLFDGAYNSTKERNLHVKCSSGRHPSPCQPHQKWECTYDGKRWHMRRCRHPRQHHHRKNCVCKEDNEGHLSEVDDTQEEAILLRSSGAKLKKQPKEQQHRRHHHHHHGQHSPHSVQDLPPSTEAVMQTMMLAAHRMEPASSQLTPEERKQQRKFLREHVKQAGFKPVFMAARLKRRADALAEGFDLTDDKVVSAFLSATADELLEEEMKLLEHTNSSGDQPWASALGDQPRDGDSRCGPDDHWCATGSGRQDGRPVRPSHNARRLWRQKKEHIDALIRRLRQKLEQLKGLRRTLKKHKTKHRHHKQQLLPLPATEALPRATARGGRAKGVEEEDDVENGGEDETGEEAVPGQCHCANGQRGVFSRDSHEDIGGEHARTKEEKLRRKERKFRRKSKFENTTCNLEKMNCFTHDNNHWKTAPLWTYGPFCFCQNANNNTFWCLRTINETHNFLYCEFVTGFITFYDMTVDPYQLRNAVHDLTTQEVQELHNSLERLKRCKGSRECHLKYRPEGRRDFFPGSARARHDRHWKNGRSE</sequence>
<feature type="region of interest" description="Disordered" evidence="7">
    <location>
        <begin position="816"/>
        <end position="855"/>
    </location>
</feature>
<evidence type="ECO:0000256" key="7">
    <source>
        <dbReference type="SAM" id="MobiDB-lite"/>
    </source>
</evidence>
<comment type="cofactor">
    <cofactor evidence="1">
        <name>Ca(2+)</name>
        <dbReference type="ChEBI" id="CHEBI:29108"/>
    </cofactor>
</comment>
<dbReference type="PANTHER" id="PTHR43108:SF16">
    <property type="entry name" value="EXTRACELLULAR SULFATASE SULF-1 HOMOLOG"/>
    <property type="match status" value="1"/>
</dbReference>
<feature type="compositionally biased region" description="Acidic residues" evidence="7">
    <location>
        <begin position="835"/>
        <end position="850"/>
    </location>
</feature>
<reference evidence="10 11" key="1">
    <citation type="journal article" date="2023" name="Arcadia Sci">
        <title>De novo assembly of a long-read Amblyomma americanum tick genome.</title>
        <authorList>
            <person name="Chou S."/>
            <person name="Poskanzer K.E."/>
            <person name="Rollins M."/>
            <person name="Thuy-Boun P.S."/>
        </authorList>
    </citation>
    <scope>NUCLEOTIDE SEQUENCE [LARGE SCALE GENOMIC DNA]</scope>
    <source>
        <strain evidence="10">F_SG_1</strain>
        <tissue evidence="10">Salivary glands</tissue>
    </source>
</reference>
<dbReference type="EMBL" id="JARKHS020003815">
    <property type="protein sequence ID" value="KAK8785195.1"/>
    <property type="molecule type" value="Genomic_DNA"/>
</dbReference>
<keyword evidence="11" id="KW-1185">Reference proteome</keyword>
<feature type="compositionally biased region" description="Basic residues" evidence="7">
    <location>
        <begin position="602"/>
        <end position="614"/>
    </location>
</feature>
<gene>
    <name evidence="10" type="ORF">V5799_008437</name>
</gene>
<feature type="region of interest" description="Disordered" evidence="7">
    <location>
        <begin position="593"/>
        <end position="623"/>
    </location>
</feature>
<feature type="compositionally biased region" description="Basic and acidic residues" evidence="7">
    <location>
        <begin position="733"/>
        <end position="747"/>
    </location>
</feature>
<dbReference type="PANTHER" id="PTHR43108">
    <property type="entry name" value="N-ACETYLGLUCOSAMINE-6-SULFATASE FAMILY MEMBER"/>
    <property type="match status" value="1"/>
</dbReference>
<keyword evidence="3 8" id="KW-0732">Signal</keyword>
<keyword evidence="5" id="KW-0325">Glycoprotein</keyword>
<dbReference type="InterPro" id="IPR024607">
    <property type="entry name" value="Sulfatase_CS"/>
</dbReference>
<feature type="region of interest" description="Disordered" evidence="7">
    <location>
        <begin position="56"/>
        <end position="87"/>
    </location>
</feature>
<evidence type="ECO:0000256" key="5">
    <source>
        <dbReference type="ARBA" id="ARBA00023180"/>
    </source>
</evidence>
<dbReference type="SUPFAM" id="SSF53649">
    <property type="entry name" value="Alkaline phosphatase-like"/>
    <property type="match status" value="2"/>
</dbReference>
<evidence type="ECO:0000256" key="3">
    <source>
        <dbReference type="ARBA" id="ARBA00022729"/>
    </source>
</evidence>
<feature type="signal peptide" evidence="8">
    <location>
        <begin position="1"/>
        <end position="22"/>
    </location>
</feature>